<gene>
    <name evidence="4" type="ORF">ACFP2V_37100</name>
</gene>
<evidence type="ECO:0000256" key="2">
    <source>
        <dbReference type="SAM" id="MobiDB-lite"/>
    </source>
</evidence>
<feature type="region of interest" description="Disordered" evidence="2">
    <location>
        <begin position="71"/>
        <end position="97"/>
    </location>
</feature>
<dbReference type="InterPro" id="IPR050272">
    <property type="entry name" value="Isochorismatase-like_hydrls"/>
</dbReference>
<dbReference type="PANTHER" id="PTHR43540:SF1">
    <property type="entry name" value="ISOCHORISMATASE HYDROLASE"/>
    <property type="match status" value="1"/>
</dbReference>
<dbReference type="Pfam" id="PF00857">
    <property type="entry name" value="Isochorismatase"/>
    <property type="match status" value="1"/>
</dbReference>
<evidence type="ECO:0000313" key="4">
    <source>
        <dbReference type="EMBL" id="MFC5675473.1"/>
    </source>
</evidence>
<dbReference type="EMBL" id="JBHSPC010000165">
    <property type="protein sequence ID" value="MFC5675473.1"/>
    <property type="molecule type" value="Genomic_DNA"/>
</dbReference>
<dbReference type="InterPro" id="IPR000868">
    <property type="entry name" value="Isochorismatase-like_dom"/>
</dbReference>
<evidence type="ECO:0000259" key="3">
    <source>
        <dbReference type="Pfam" id="PF00857"/>
    </source>
</evidence>
<name>A0ABW0Y0D2_9ACTN</name>
<proteinExistence type="predicted"/>
<dbReference type="PANTHER" id="PTHR43540">
    <property type="entry name" value="PEROXYUREIDOACRYLATE/UREIDOACRYLATE AMIDOHYDROLASE-RELATED"/>
    <property type="match status" value="1"/>
</dbReference>
<dbReference type="SUPFAM" id="SSF52499">
    <property type="entry name" value="Isochorismatase-like hydrolases"/>
    <property type="match status" value="1"/>
</dbReference>
<evidence type="ECO:0000313" key="5">
    <source>
        <dbReference type="Proteomes" id="UP001596183"/>
    </source>
</evidence>
<protein>
    <submittedName>
        <fullName evidence="4">Isochorismatase family protein</fullName>
    </submittedName>
</protein>
<evidence type="ECO:0000256" key="1">
    <source>
        <dbReference type="ARBA" id="ARBA00022801"/>
    </source>
</evidence>
<dbReference type="InterPro" id="IPR036380">
    <property type="entry name" value="Isochorismatase-like_sf"/>
</dbReference>
<accession>A0ABW0Y0D2</accession>
<comment type="caution">
    <text evidence="4">The sequence shown here is derived from an EMBL/GenBank/DDBJ whole genome shotgun (WGS) entry which is preliminary data.</text>
</comment>
<dbReference type="RefSeq" id="WP_381220624.1">
    <property type="nucleotide sequence ID" value="NZ_JBHSPC010000165.1"/>
</dbReference>
<dbReference type="Proteomes" id="UP001596183">
    <property type="component" value="Unassembled WGS sequence"/>
</dbReference>
<keyword evidence="1" id="KW-0378">Hydrolase</keyword>
<sequence length="315" mass="33756">MLSGQVDGVVAGPGSDVEHSLAVDEAEDLAADGSQKLPVRVLPVLRCERERGALPLKMPLEAARGTLWVSGRATEQPGAARGRQDSSPHRRSSGMDINPQATALVVTDSQNDVLSEKGAAWGLVGNGILEIGTVEHLDRLFSSAKSTGYDVVISPHYYYPTDQGWRFGGPVEQMMHETGMFARRSPLSAEGFEGAGANWLEQYKEFIDDGRTIVTSPHEVFGPESNDLVVQLRKLGKTKVVLAGMPANLCVESHLRELVEQGFEVAVVKDATAAPNHPQLGDGYPCAVATFDFVANSVVTTDEAVRAMGASQGRF</sequence>
<organism evidence="4 5">
    <name type="scientific">Streptomyces incanus</name>
    <dbReference type="NCBI Taxonomy" id="887453"/>
    <lineage>
        <taxon>Bacteria</taxon>
        <taxon>Bacillati</taxon>
        <taxon>Actinomycetota</taxon>
        <taxon>Actinomycetes</taxon>
        <taxon>Kitasatosporales</taxon>
        <taxon>Streptomycetaceae</taxon>
        <taxon>Streptomyces</taxon>
    </lineage>
</organism>
<reference evidence="5" key="1">
    <citation type="journal article" date="2019" name="Int. J. Syst. Evol. Microbiol.">
        <title>The Global Catalogue of Microorganisms (GCM) 10K type strain sequencing project: providing services to taxonomists for standard genome sequencing and annotation.</title>
        <authorList>
            <consortium name="The Broad Institute Genomics Platform"/>
            <consortium name="The Broad Institute Genome Sequencing Center for Infectious Disease"/>
            <person name="Wu L."/>
            <person name="Ma J."/>
        </authorList>
    </citation>
    <scope>NUCLEOTIDE SEQUENCE [LARGE SCALE GENOMIC DNA]</scope>
    <source>
        <strain evidence="5">JCM 13852</strain>
    </source>
</reference>
<keyword evidence="5" id="KW-1185">Reference proteome</keyword>
<feature type="domain" description="Isochorismatase-like" evidence="3">
    <location>
        <begin position="102"/>
        <end position="277"/>
    </location>
</feature>
<dbReference type="Gene3D" id="3.40.50.850">
    <property type="entry name" value="Isochorismatase-like"/>
    <property type="match status" value="1"/>
</dbReference>